<proteinExistence type="predicted"/>
<gene>
    <name evidence="2" type="ORF">GCK72_014823</name>
</gene>
<evidence type="ECO:0000256" key="1">
    <source>
        <dbReference type="SAM" id="Phobius"/>
    </source>
</evidence>
<dbReference type="EMBL" id="WUAV01000004">
    <property type="protein sequence ID" value="KAF1758365.1"/>
    <property type="molecule type" value="Genomic_DNA"/>
</dbReference>
<protein>
    <submittedName>
        <fullName evidence="2">Uncharacterized protein</fullName>
    </submittedName>
</protein>
<reference evidence="2 3" key="1">
    <citation type="submission" date="2019-12" db="EMBL/GenBank/DDBJ databases">
        <title>Chromosome-level assembly of the Caenorhabditis remanei genome.</title>
        <authorList>
            <person name="Teterina A.A."/>
            <person name="Willis J.H."/>
            <person name="Phillips P.C."/>
        </authorList>
    </citation>
    <scope>NUCLEOTIDE SEQUENCE [LARGE SCALE GENOMIC DNA]</scope>
    <source>
        <strain evidence="2 3">PX506</strain>
        <tissue evidence="2">Whole organism</tissue>
    </source>
</reference>
<accession>A0A6A5GV44</accession>
<comment type="caution">
    <text evidence="2">The sequence shown here is derived from an EMBL/GenBank/DDBJ whole genome shotgun (WGS) entry which is preliminary data.</text>
</comment>
<dbReference type="AlphaFoldDB" id="A0A6A5GV44"/>
<dbReference type="Proteomes" id="UP000483820">
    <property type="component" value="Chromosome IV"/>
</dbReference>
<keyword evidence="1" id="KW-0812">Transmembrane</keyword>
<evidence type="ECO:0000313" key="3">
    <source>
        <dbReference type="Proteomes" id="UP000483820"/>
    </source>
</evidence>
<keyword evidence="1" id="KW-1133">Transmembrane helix</keyword>
<dbReference type="GeneID" id="78775913"/>
<evidence type="ECO:0000313" key="2">
    <source>
        <dbReference type="EMBL" id="KAF1758365.1"/>
    </source>
</evidence>
<sequence length="71" mass="8260">MEVIVFDTKRRRSETKKIKIVRVNEPSYMALLSPADYPTTIGFAILLIATSIILYLIILIVMLKKRNRSHR</sequence>
<dbReference type="CTD" id="78775913"/>
<feature type="transmembrane region" description="Helical" evidence="1">
    <location>
        <begin position="41"/>
        <end position="63"/>
    </location>
</feature>
<name>A0A6A5GV44_CAERE</name>
<organism evidence="2 3">
    <name type="scientific">Caenorhabditis remanei</name>
    <name type="common">Caenorhabditis vulgaris</name>
    <dbReference type="NCBI Taxonomy" id="31234"/>
    <lineage>
        <taxon>Eukaryota</taxon>
        <taxon>Metazoa</taxon>
        <taxon>Ecdysozoa</taxon>
        <taxon>Nematoda</taxon>
        <taxon>Chromadorea</taxon>
        <taxon>Rhabditida</taxon>
        <taxon>Rhabditina</taxon>
        <taxon>Rhabditomorpha</taxon>
        <taxon>Rhabditoidea</taxon>
        <taxon>Rhabditidae</taxon>
        <taxon>Peloderinae</taxon>
        <taxon>Caenorhabditis</taxon>
    </lineage>
</organism>
<dbReference type="KEGG" id="crq:GCK72_014823"/>
<keyword evidence="1" id="KW-0472">Membrane</keyword>
<dbReference type="RefSeq" id="XP_053585255.1">
    <property type="nucleotide sequence ID" value="XM_053730483.1"/>
</dbReference>